<organism evidence="2">
    <name type="scientific">mine drainage metagenome</name>
    <dbReference type="NCBI Taxonomy" id="410659"/>
    <lineage>
        <taxon>unclassified sequences</taxon>
        <taxon>metagenomes</taxon>
        <taxon>ecological metagenomes</taxon>
    </lineage>
</organism>
<sequence>MFRSRLDEQSNLRHPLVRAARLIDWEEIRRSFAEHFRSGRDRPALSHRLVAWLLCLQNAFGASDEAVVNTWVENPYWQFFTGEVYLLTDLPIDPSSLTSLICVSGVGVAALALKLAPVPK</sequence>
<accession>A0A1J5QEB6</accession>
<dbReference type="EMBL" id="MLJW01000866">
    <property type="protein sequence ID" value="OIQ81910.1"/>
    <property type="molecule type" value="Genomic_DNA"/>
</dbReference>
<protein>
    <recommendedName>
        <fullName evidence="1">Transposase InsH N-terminal domain-containing protein</fullName>
    </recommendedName>
</protein>
<dbReference type="Pfam" id="PF05598">
    <property type="entry name" value="DUF772"/>
    <property type="match status" value="1"/>
</dbReference>
<proteinExistence type="predicted"/>
<dbReference type="AlphaFoldDB" id="A0A1J5QEB6"/>
<evidence type="ECO:0000313" key="2">
    <source>
        <dbReference type="EMBL" id="OIQ81910.1"/>
    </source>
</evidence>
<comment type="caution">
    <text evidence="2">The sequence shown here is derived from an EMBL/GenBank/DDBJ whole genome shotgun (WGS) entry which is preliminary data.</text>
</comment>
<name>A0A1J5QEB6_9ZZZZ</name>
<reference evidence="2" key="1">
    <citation type="submission" date="2016-10" db="EMBL/GenBank/DDBJ databases">
        <title>Sequence of Gallionella enrichment culture.</title>
        <authorList>
            <person name="Poehlein A."/>
            <person name="Muehling M."/>
            <person name="Daniel R."/>
        </authorList>
    </citation>
    <scope>NUCLEOTIDE SEQUENCE</scope>
</reference>
<dbReference type="PANTHER" id="PTHR33803">
    <property type="entry name" value="IS1478 TRANSPOSASE"/>
    <property type="match status" value="1"/>
</dbReference>
<gene>
    <name evidence="2" type="ORF">GALL_363190</name>
</gene>
<dbReference type="PANTHER" id="PTHR33803:SF3">
    <property type="entry name" value="BLL1974 PROTEIN"/>
    <property type="match status" value="1"/>
</dbReference>
<dbReference type="InterPro" id="IPR008490">
    <property type="entry name" value="Transposase_InsH_N"/>
</dbReference>
<feature type="domain" description="Transposase InsH N-terminal" evidence="1">
    <location>
        <begin position="5"/>
        <end position="98"/>
    </location>
</feature>
<evidence type="ECO:0000259" key="1">
    <source>
        <dbReference type="Pfam" id="PF05598"/>
    </source>
</evidence>